<evidence type="ECO:0000313" key="2">
    <source>
        <dbReference type="EMBL" id="EGB14947.1"/>
    </source>
</evidence>
<dbReference type="KEGG" id="ddn:DND132_1741"/>
<evidence type="ECO:0000256" key="1">
    <source>
        <dbReference type="SAM" id="SignalP"/>
    </source>
</evidence>
<dbReference type="RefSeq" id="WP_014322374.1">
    <property type="nucleotide sequence ID" value="NC_016803.1"/>
</dbReference>
<sequence length="145" mass="15532" precursor="true">MARPLALIGAVLLLAALLPAACSPARRAAPSASTVTPLTDLRAEVAYAERMPLPPGCTLFLTLENISSLNRAEGTVATAFIPVKAAPPFTARVRFDPRRIDSRLTYSLNARIELKGQVLFTGAARVNPLAQGDDPVSIQVRMVRR</sequence>
<proteinExistence type="predicted"/>
<dbReference type="EMBL" id="CP003220">
    <property type="protein sequence ID" value="EGB14947.1"/>
    <property type="molecule type" value="Genomic_DNA"/>
</dbReference>
<dbReference type="PANTHER" id="PTHR38013">
    <property type="entry name" value="GLYCOPROTEIN/POLYSACCHARIDE METABOLISM"/>
    <property type="match status" value="1"/>
</dbReference>
<feature type="chain" id="PRO_5003253601" description="Lipoprotein" evidence="1">
    <location>
        <begin position="29"/>
        <end position="145"/>
    </location>
</feature>
<dbReference type="AlphaFoldDB" id="F0JFV1"/>
<organism evidence="2 3">
    <name type="scientific">Pseudodesulfovibrio mercurii</name>
    <dbReference type="NCBI Taxonomy" id="641491"/>
    <lineage>
        <taxon>Bacteria</taxon>
        <taxon>Pseudomonadati</taxon>
        <taxon>Thermodesulfobacteriota</taxon>
        <taxon>Desulfovibrionia</taxon>
        <taxon>Desulfovibrionales</taxon>
        <taxon>Desulfovibrionaceae</taxon>
    </lineage>
</organism>
<gene>
    <name evidence="2" type="ORF">DND132_1741</name>
</gene>
<evidence type="ECO:0008006" key="4">
    <source>
        <dbReference type="Google" id="ProtNLM"/>
    </source>
</evidence>
<protein>
    <recommendedName>
        <fullName evidence="4">Lipoprotein</fullName>
    </recommendedName>
</protein>
<dbReference type="SMR" id="F0JFV1"/>
<dbReference type="HOGENOM" id="CLU_130974_1_1_7"/>
<name>F0JFV1_9BACT</name>
<evidence type="ECO:0000313" key="3">
    <source>
        <dbReference type="Proteomes" id="UP000007845"/>
    </source>
</evidence>
<dbReference type="InterPro" id="IPR039366">
    <property type="entry name" value="Pilotin"/>
</dbReference>
<dbReference type="InterPro" id="IPR053196">
    <property type="entry name" value="Lipoprotein_YbaY-like"/>
</dbReference>
<feature type="signal peptide" evidence="1">
    <location>
        <begin position="1"/>
        <end position="28"/>
    </location>
</feature>
<keyword evidence="3" id="KW-1185">Reference proteome</keyword>
<keyword evidence="1" id="KW-0732">Signal</keyword>
<accession>F0JFV1</accession>
<dbReference type="PANTHER" id="PTHR38013:SF1">
    <property type="entry name" value="GLYCOPROTEIN_POLYSACCHARIDE METABOLISM"/>
    <property type="match status" value="1"/>
</dbReference>
<dbReference type="Proteomes" id="UP000007845">
    <property type="component" value="Chromosome"/>
</dbReference>
<dbReference type="Pfam" id="PF09619">
    <property type="entry name" value="YscW"/>
    <property type="match status" value="1"/>
</dbReference>
<dbReference type="STRING" id="641491.DND132_1741"/>
<dbReference type="eggNOG" id="COG3126">
    <property type="taxonomic scope" value="Bacteria"/>
</dbReference>
<reference evidence="2 3" key="1">
    <citation type="journal article" date="2011" name="J. Bacteriol.">
        <title>Genome sequence of the mercury-methylating strain Desulfovibrio desulfuricans ND132.</title>
        <authorList>
            <person name="Brown S.D."/>
            <person name="Gilmour C.C."/>
            <person name="Kucken A.M."/>
            <person name="Wall J.D."/>
            <person name="Elias D.A."/>
            <person name="Brandt C.C."/>
            <person name="Podar M."/>
            <person name="Chertkov O."/>
            <person name="Held B."/>
            <person name="Bruce D.C."/>
            <person name="Detter J.C."/>
            <person name="Tapia R."/>
            <person name="Han C.S."/>
            <person name="Goodwin L.A."/>
            <person name="Cheng J.F."/>
            <person name="Pitluck S."/>
            <person name="Woyke T."/>
            <person name="Mikhailova N."/>
            <person name="Ivanova N.N."/>
            <person name="Han J."/>
            <person name="Lucas S."/>
            <person name="Lapidus A.L."/>
            <person name="Land M.L."/>
            <person name="Hauser L.J."/>
            <person name="Palumbo A.V."/>
        </authorList>
    </citation>
    <scope>NUCLEOTIDE SEQUENCE [LARGE SCALE GENOMIC DNA]</scope>
    <source>
        <strain evidence="2 3">ND132</strain>
    </source>
</reference>